<gene>
    <name evidence="2" type="ORF">CDD81_851</name>
</gene>
<feature type="transmembrane region" description="Helical" evidence="1">
    <location>
        <begin position="64"/>
        <end position="83"/>
    </location>
</feature>
<feature type="transmembrane region" description="Helical" evidence="1">
    <location>
        <begin position="210"/>
        <end position="230"/>
    </location>
</feature>
<dbReference type="OrthoDB" id="3449024at2759"/>
<organism evidence="2 3">
    <name type="scientific">Ophiocordyceps australis</name>
    <dbReference type="NCBI Taxonomy" id="1399860"/>
    <lineage>
        <taxon>Eukaryota</taxon>
        <taxon>Fungi</taxon>
        <taxon>Dikarya</taxon>
        <taxon>Ascomycota</taxon>
        <taxon>Pezizomycotina</taxon>
        <taxon>Sordariomycetes</taxon>
        <taxon>Hypocreomycetidae</taxon>
        <taxon>Hypocreales</taxon>
        <taxon>Ophiocordycipitaceae</taxon>
        <taxon>Ophiocordyceps</taxon>
    </lineage>
</organism>
<accession>A0A2C5X8C5</accession>
<feature type="transmembrane region" description="Helical" evidence="1">
    <location>
        <begin position="15"/>
        <end position="38"/>
    </location>
</feature>
<keyword evidence="3" id="KW-1185">Reference proteome</keyword>
<feature type="transmembrane region" description="Helical" evidence="1">
    <location>
        <begin position="178"/>
        <end position="198"/>
    </location>
</feature>
<evidence type="ECO:0000313" key="2">
    <source>
        <dbReference type="EMBL" id="PHH61029.1"/>
    </source>
</evidence>
<protein>
    <submittedName>
        <fullName evidence="2">Uncharacterized protein</fullName>
    </submittedName>
</protein>
<feature type="transmembrane region" description="Helical" evidence="1">
    <location>
        <begin position="104"/>
        <end position="128"/>
    </location>
</feature>
<dbReference type="EMBL" id="NJET01000119">
    <property type="protein sequence ID" value="PHH61029.1"/>
    <property type="molecule type" value="Genomic_DNA"/>
</dbReference>
<keyword evidence="1" id="KW-0812">Transmembrane</keyword>
<feature type="transmembrane region" description="Helical" evidence="1">
    <location>
        <begin position="148"/>
        <end position="166"/>
    </location>
</feature>
<reference evidence="2 3" key="1">
    <citation type="submission" date="2017-06" db="EMBL/GenBank/DDBJ databases">
        <title>Ant-infecting Ophiocordyceps genomes reveal a high diversity of potential behavioral manipulation genes and a possible major role for enterotoxins.</title>
        <authorList>
            <person name="De Bekker C."/>
            <person name="Evans H.C."/>
            <person name="Brachmann A."/>
            <person name="Hughes D.P."/>
        </authorList>
    </citation>
    <scope>NUCLEOTIDE SEQUENCE [LARGE SCALE GENOMIC DNA]</scope>
    <source>
        <strain evidence="2 3">Map64</strain>
    </source>
</reference>
<comment type="caution">
    <text evidence="2">The sequence shown here is derived from an EMBL/GenBank/DDBJ whole genome shotgun (WGS) entry which is preliminary data.</text>
</comment>
<sequence>MGTLNAPSRANAHRLFHYACAASGIICLIFFFTGLLAARFIPPISPAWTAQQTVAHFRHHEKGIQAGAALIILCSMFYLPFTAAISSQMRRIPNIPPAVCSLQLAAGSAAVFTLMLPGIFLAAAIYRLDRPPEITQALSDLCWLMIPLPWPVFMVQDYAFAYAILSDPSPKPLFPKKIAMMNLVAPAIFVPAITAHCFKTGPLAWNGGVNFWLVNLTGGVQIIIDSLCLLRAIHLDKDTAEDTLVESSPSSMLQT</sequence>
<evidence type="ECO:0000313" key="3">
    <source>
        <dbReference type="Proteomes" id="UP000226192"/>
    </source>
</evidence>
<evidence type="ECO:0000256" key="1">
    <source>
        <dbReference type="SAM" id="Phobius"/>
    </source>
</evidence>
<dbReference type="AlphaFoldDB" id="A0A2C5X8C5"/>
<proteinExistence type="predicted"/>
<name>A0A2C5X8C5_9HYPO</name>
<keyword evidence="1" id="KW-0472">Membrane</keyword>
<dbReference type="Proteomes" id="UP000226192">
    <property type="component" value="Unassembled WGS sequence"/>
</dbReference>
<keyword evidence="1" id="KW-1133">Transmembrane helix</keyword>